<dbReference type="AlphaFoldDB" id="A0A8S1CLZ9"/>
<dbReference type="PANTHER" id="PTHR43313">
    <property type="entry name" value="SHORT-CHAIN DEHYDROGENASE/REDUCTASE FAMILY 9C"/>
    <property type="match status" value="1"/>
</dbReference>
<evidence type="ECO:0000313" key="3">
    <source>
        <dbReference type="Proteomes" id="UP000494165"/>
    </source>
</evidence>
<reference evidence="2 3" key="1">
    <citation type="submission" date="2020-04" db="EMBL/GenBank/DDBJ databases">
        <authorList>
            <person name="Alioto T."/>
            <person name="Alioto T."/>
            <person name="Gomez Garrido J."/>
        </authorList>
    </citation>
    <scope>NUCLEOTIDE SEQUENCE [LARGE SCALE GENOMIC DNA]</scope>
</reference>
<dbReference type="GO" id="GO:0008202">
    <property type="term" value="P:steroid metabolic process"/>
    <property type="evidence" value="ECO:0007669"/>
    <property type="project" value="TreeGrafter"/>
</dbReference>
<proteinExistence type="predicted"/>
<evidence type="ECO:0000313" key="2">
    <source>
        <dbReference type="EMBL" id="CAB3371331.1"/>
    </source>
</evidence>
<keyword evidence="3" id="KW-1185">Reference proteome</keyword>
<dbReference type="SUPFAM" id="SSF51735">
    <property type="entry name" value="NAD(P)-binding Rossmann-fold domains"/>
    <property type="match status" value="1"/>
</dbReference>
<evidence type="ECO:0000256" key="1">
    <source>
        <dbReference type="ARBA" id="ARBA00023002"/>
    </source>
</evidence>
<protein>
    <submittedName>
        <fullName evidence="2">Uncharacterized protein</fullName>
    </submittedName>
</protein>
<dbReference type="InterPro" id="IPR002347">
    <property type="entry name" value="SDR_fam"/>
</dbReference>
<dbReference type="Gene3D" id="3.40.50.720">
    <property type="entry name" value="NAD(P)-binding Rossmann-like Domain"/>
    <property type="match status" value="1"/>
</dbReference>
<dbReference type="EMBL" id="CADEPI010000060">
    <property type="protein sequence ID" value="CAB3371331.1"/>
    <property type="molecule type" value="Genomic_DNA"/>
</dbReference>
<dbReference type="PRINTS" id="PR00081">
    <property type="entry name" value="GDHRDH"/>
</dbReference>
<gene>
    <name evidence="2" type="ORF">CLODIP_2_CD05914</name>
</gene>
<dbReference type="PANTHER" id="PTHR43313:SF36">
    <property type="entry name" value="D-BETA-HYDROXYBUTYRATE DEHYDROGENASE, MITOCHONDRIAL"/>
    <property type="match status" value="1"/>
</dbReference>
<dbReference type="InterPro" id="IPR020904">
    <property type="entry name" value="Sc_DH/Rdtase_CS"/>
</dbReference>
<comment type="caution">
    <text evidence="2">The sequence shown here is derived from an EMBL/GenBank/DDBJ whole genome shotgun (WGS) entry which is preliminary data.</text>
</comment>
<dbReference type="InterPro" id="IPR036291">
    <property type="entry name" value="NAD(P)-bd_dom_sf"/>
</dbReference>
<dbReference type="PROSITE" id="PS00061">
    <property type="entry name" value="ADH_SHORT"/>
    <property type="match status" value="1"/>
</dbReference>
<dbReference type="Pfam" id="PF00106">
    <property type="entry name" value="adh_short"/>
    <property type="match status" value="1"/>
</dbReference>
<dbReference type="GO" id="GO:0016491">
    <property type="term" value="F:oxidoreductase activity"/>
    <property type="evidence" value="ECO:0007669"/>
    <property type="project" value="UniProtKB-KW"/>
</dbReference>
<name>A0A8S1CLZ9_9INSE</name>
<dbReference type="OrthoDB" id="294295at2759"/>
<dbReference type="Proteomes" id="UP000494165">
    <property type="component" value="Unassembled WGS sequence"/>
</dbReference>
<sequence length="442" mass="49192">MIQKRFALFLVWFIGTLAVLAYSPWVQQLLAWPAMAVVSAYVATWGVKLAVTKLPKKYIKGIEYTGIFITGCDSGFGLQLALRLNAMGVAVYAGVLNENSEGGKQLKALSCPKLKVVPVDVTCDEDVQRAVKFINTDLGERKLQAVVNNAGVTAVTEVEWCPLETYRQVLEVNALGPIRVTQAFLPLLRKGTGSRVVVVASLAGRYTFPGFTAYSMSKSAAVSFADGLRREMKKWSITVHTIEPTLYKTPLTKPTVIQGTMQEHWDSSPDNVKKTYGEKYFADFKETICGLLNMAREPQRIAEVIDDMVDAVIGDEPKMRYVPSVAAEFRSQVITAMPMHLQDFVLGMTQPRTPPAAVLNDVMRMKKQDALGKTLTRLRSVPHWFYKDRSNIFQFPEAAPAKIIRDEKQVAKEVEEDIITDIIDSKTSNENVVSTDVVENNE</sequence>
<keyword evidence="1" id="KW-0560">Oxidoreductase</keyword>
<organism evidence="2 3">
    <name type="scientific">Cloeon dipterum</name>
    <dbReference type="NCBI Taxonomy" id="197152"/>
    <lineage>
        <taxon>Eukaryota</taxon>
        <taxon>Metazoa</taxon>
        <taxon>Ecdysozoa</taxon>
        <taxon>Arthropoda</taxon>
        <taxon>Hexapoda</taxon>
        <taxon>Insecta</taxon>
        <taxon>Pterygota</taxon>
        <taxon>Palaeoptera</taxon>
        <taxon>Ephemeroptera</taxon>
        <taxon>Pisciforma</taxon>
        <taxon>Baetidae</taxon>
        <taxon>Cloeon</taxon>
    </lineage>
</organism>
<accession>A0A8S1CLZ9</accession>